<evidence type="ECO:0000256" key="5">
    <source>
        <dbReference type="ARBA" id="ARBA00023295"/>
    </source>
</evidence>
<dbReference type="Pfam" id="PF04616">
    <property type="entry name" value="Glyco_hydro_43"/>
    <property type="match status" value="1"/>
</dbReference>
<dbReference type="PROSITE" id="PS50022">
    <property type="entry name" value="FA58C_3"/>
    <property type="match status" value="1"/>
</dbReference>
<dbReference type="InterPro" id="IPR000421">
    <property type="entry name" value="FA58C"/>
</dbReference>
<dbReference type="PANTHER" id="PTHR43772:SF2">
    <property type="entry name" value="PUTATIVE (AFU_ORTHOLOGUE AFUA_2G04480)-RELATED"/>
    <property type="match status" value="1"/>
</dbReference>
<evidence type="ECO:0000313" key="8">
    <source>
        <dbReference type="Proteomes" id="UP000287394"/>
    </source>
</evidence>
<keyword evidence="2" id="KW-0858">Xylan degradation</keyword>
<keyword evidence="5 6" id="KW-0326">Glycosidase</keyword>
<protein>
    <submittedName>
        <fullName evidence="7">Endo-1,4-beta-xylanase</fullName>
    </submittedName>
</protein>
<dbReference type="InterPro" id="IPR006710">
    <property type="entry name" value="Glyco_hydro_43"/>
</dbReference>
<name>A0A402D3V0_9BACT</name>
<dbReference type="InterPro" id="IPR023296">
    <property type="entry name" value="Glyco_hydro_beta-prop_sf"/>
</dbReference>
<organism evidence="7 8">
    <name type="scientific">Capsulimonas corticalis</name>
    <dbReference type="NCBI Taxonomy" id="2219043"/>
    <lineage>
        <taxon>Bacteria</taxon>
        <taxon>Bacillati</taxon>
        <taxon>Armatimonadota</taxon>
        <taxon>Armatimonadia</taxon>
        <taxon>Capsulimonadales</taxon>
        <taxon>Capsulimonadaceae</taxon>
        <taxon>Capsulimonas</taxon>
    </lineage>
</organism>
<gene>
    <name evidence="7" type="ORF">CCAX7_17340</name>
</gene>
<keyword evidence="8" id="KW-1185">Reference proteome</keyword>
<accession>A0A402D3V0</accession>
<evidence type="ECO:0000256" key="1">
    <source>
        <dbReference type="ARBA" id="ARBA00009865"/>
    </source>
</evidence>
<dbReference type="SUPFAM" id="SSF49265">
    <property type="entry name" value="Fibronectin type III"/>
    <property type="match status" value="1"/>
</dbReference>
<dbReference type="EMBL" id="AP025739">
    <property type="protein sequence ID" value="BDI29683.1"/>
    <property type="molecule type" value="Genomic_DNA"/>
</dbReference>
<dbReference type="AlphaFoldDB" id="A0A402D3V0"/>
<dbReference type="Gene3D" id="2.115.10.20">
    <property type="entry name" value="Glycosyl hydrolase domain, family 43"/>
    <property type="match status" value="1"/>
</dbReference>
<dbReference type="Gene3D" id="2.60.40.10">
    <property type="entry name" value="Immunoglobulins"/>
    <property type="match status" value="1"/>
</dbReference>
<dbReference type="InterPro" id="IPR008979">
    <property type="entry name" value="Galactose-bd-like_sf"/>
</dbReference>
<dbReference type="GO" id="GO:0004553">
    <property type="term" value="F:hydrolase activity, hydrolyzing O-glycosyl compounds"/>
    <property type="evidence" value="ECO:0007669"/>
    <property type="project" value="InterPro"/>
</dbReference>
<dbReference type="CDD" id="cd08982">
    <property type="entry name" value="GH43-like"/>
    <property type="match status" value="1"/>
</dbReference>
<dbReference type="CDD" id="cd00063">
    <property type="entry name" value="FN3"/>
    <property type="match status" value="1"/>
</dbReference>
<dbReference type="GO" id="GO:0045493">
    <property type="term" value="P:xylan catabolic process"/>
    <property type="evidence" value="ECO:0007669"/>
    <property type="project" value="UniProtKB-KW"/>
</dbReference>
<evidence type="ECO:0000313" key="7">
    <source>
        <dbReference type="EMBL" id="BDI29683.1"/>
    </source>
</evidence>
<dbReference type="KEGG" id="ccot:CCAX7_17340"/>
<dbReference type="PANTHER" id="PTHR43772">
    <property type="entry name" value="ENDO-1,4-BETA-XYLANASE"/>
    <property type="match status" value="1"/>
</dbReference>
<keyword evidence="4" id="KW-0119">Carbohydrate metabolism</keyword>
<sequence>MDLPYRFQAEDPSRREAADPTMIVYQGEYWLFPSKSLGYWRSKDFVHWTFVTPAGLPIDNYAPTVMEIGGKMYWTVGGAGIYESDDPGKGQWKLVSDTQNQGDPALFRDDDGRVYLYSGCSDKDPIGGQELDPKNGFKPLTARIPFFAGVTPKHGGEIPAEPTDTPPYKDSGAWIEGSWMTKHDGKYYLQYSAPGTQYKSYNDGVYVGDHPLGPFTYAPYSPFSLKPTGFATGAGHSSTFQDLGGRYWHIATMTISIRHMFERRLGVFPAWFTRDGQMVCDTYLGDYPQYAPGVVKDPSKGNLTGWMLLDYQKTATASSTLDAHPIEAAFDEDMRTWWSAKTGDPGEWLQVDLGKSCRIDAAQINFADEGSTQLGLLQDGYGYKLDVSADGKTWTTIVDRSVEKRDSPHDYIPLEKPVTARYARITNTHTPGGAKFSISGLRLFGSGLGKAPQKPEGVQVKRDAADGRQATISWKPVAGADGYIVRYGVAKDKLFSNYQVYGASTLSIHTLNVGVSYFFTVDTFNDSGVTLGTDVVSE</sequence>
<dbReference type="InterPro" id="IPR036116">
    <property type="entry name" value="FN3_sf"/>
</dbReference>
<evidence type="ECO:0000256" key="4">
    <source>
        <dbReference type="ARBA" id="ARBA00023277"/>
    </source>
</evidence>
<dbReference type="SUPFAM" id="SSF75005">
    <property type="entry name" value="Arabinanase/levansucrase/invertase"/>
    <property type="match status" value="1"/>
</dbReference>
<comment type="similarity">
    <text evidence="1 6">Belongs to the glycosyl hydrolase 43 family.</text>
</comment>
<dbReference type="Pfam" id="PF00754">
    <property type="entry name" value="F5_F8_type_C"/>
    <property type="match status" value="1"/>
</dbReference>
<evidence type="ECO:0000256" key="6">
    <source>
        <dbReference type="RuleBase" id="RU361187"/>
    </source>
</evidence>
<evidence type="ECO:0000256" key="2">
    <source>
        <dbReference type="ARBA" id="ARBA00022651"/>
    </source>
</evidence>
<keyword evidence="3 6" id="KW-0378">Hydrolase</keyword>
<keyword evidence="2" id="KW-0624">Polysaccharide degradation</keyword>
<dbReference type="Proteomes" id="UP000287394">
    <property type="component" value="Chromosome"/>
</dbReference>
<dbReference type="InterPro" id="IPR003961">
    <property type="entry name" value="FN3_dom"/>
</dbReference>
<evidence type="ECO:0000256" key="3">
    <source>
        <dbReference type="ARBA" id="ARBA00022801"/>
    </source>
</evidence>
<reference evidence="7 8" key="1">
    <citation type="journal article" date="2019" name="Int. J. Syst. Evol. Microbiol.">
        <title>Capsulimonas corticalis gen. nov., sp. nov., an aerobic capsulated bacterium, of a novel bacterial order, Capsulimonadales ord. nov., of the class Armatimonadia of the phylum Armatimonadetes.</title>
        <authorList>
            <person name="Li J."/>
            <person name="Kudo C."/>
            <person name="Tonouchi A."/>
        </authorList>
    </citation>
    <scope>NUCLEOTIDE SEQUENCE [LARGE SCALE GENOMIC DNA]</scope>
    <source>
        <strain evidence="7 8">AX-7</strain>
    </source>
</reference>
<proteinExistence type="inferred from homology"/>
<dbReference type="InterPro" id="IPR052176">
    <property type="entry name" value="Glycosyl_Hydrlase_43_Enz"/>
</dbReference>
<dbReference type="SMART" id="SM00060">
    <property type="entry name" value="FN3"/>
    <property type="match status" value="1"/>
</dbReference>
<dbReference type="Gene3D" id="2.60.120.260">
    <property type="entry name" value="Galactose-binding domain-like"/>
    <property type="match status" value="1"/>
</dbReference>
<dbReference type="InterPro" id="IPR013783">
    <property type="entry name" value="Ig-like_fold"/>
</dbReference>
<dbReference type="SUPFAM" id="SSF49785">
    <property type="entry name" value="Galactose-binding domain-like"/>
    <property type="match status" value="1"/>
</dbReference>